<dbReference type="InterPro" id="IPR036388">
    <property type="entry name" value="WH-like_DNA-bd_sf"/>
</dbReference>
<evidence type="ECO:0000256" key="4">
    <source>
        <dbReference type="ARBA" id="ARBA00023163"/>
    </source>
</evidence>
<name>A0A7W9KDR1_9PSEU</name>
<feature type="domain" description="ANTAR" evidence="5">
    <location>
        <begin position="175"/>
        <end position="236"/>
    </location>
</feature>
<reference evidence="6 7" key="1">
    <citation type="submission" date="2020-08" db="EMBL/GenBank/DDBJ databases">
        <title>Sequencing the genomes of 1000 actinobacteria strains.</title>
        <authorList>
            <person name="Klenk H.-P."/>
        </authorList>
    </citation>
    <scope>NUCLEOTIDE SEQUENCE [LARGE SCALE GENOMIC DNA]</scope>
    <source>
        <strain evidence="6 7">DSM 43851</strain>
    </source>
</reference>
<dbReference type="InterPro" id="IPR029016">
    <property type="entry name" value="GAF-like_dom_sf"/>
</dbReference>
<dbReference type="SMART" id="SM01012">
    <property type="entry name" value="ANTAR"/>
    <property type="match status" value="1"/>
</dbReference>
<dbReference type="SUPFAM" id="SSF52172">
    <property type="entry name" value="CheY-like"/>
    <property type="match status" value="1"/>
</dbReference>
<evidence type="ECO:0000256" key="2">
    <source>
        <dbReference type="ARBA" id="ARBA00022777"/>
    </source>
</evidence>
<evidence type="ECO:0000256" key="3">
    <source>
        <dbReference type="ARBA" id="ARBA00023015"/>
    </source>
</evidence>
<accession>A0A7W9KDR1</accession>
<comment type="caution">
    <text evidence="6">The sequence shown here is derived from an EMBL/GenBank/DDBJ whole genome shotgun (WGS) entry which is preliminary data.</text>
</comment>
<proteinExistence type="predicted"/>
<keyword evidence="2" id="KW-0418">Kinase</keyword>
<dbReference type="Proteomes" id="UP000585638">
    <property type="component" value="Unassembled WGS sequence"/>
</dbReference>
<gene>
    <name evidence="6" type="ORF">BJ998_001135</name>
</gene>
<dbReference type="PROSITE" id="PS50921">
    <property type="entry name" value="ANTAR"/>
    <property type="match status" value="1"/>
</dbReference>
<dbReference type="GO" id="GO:0016301">
    <property type="term" value="F:kinase activity"/>
    <property type="evidence" value="ECO:0007669"/>
    <property type="project" value="UniProtKB-KW"/>
</dbReference>
<dbReference type="RefSeq" id="WP_184859090.1">
    <property type="nucleotide sequence ID" value="NZ_JACHIR010000001.1"/>
</dbReference>
<dbReference type="EMBL" id="JACHIR010000001">
    <property type="protein sequence ID" value="MBB5889939.1"/>
    <property type="molecule type" value="Genomic_DNA"/>
</dbReference>
<dbReference type="GO" id="GO:0003723">
    <property type="term" value="F:RNA binding"/>
    <property type="evidence" value="ECO:0007669"/>
    <property type="project" value="InterPro"/>
</dbReference>
<dbReference type="SMART" id="SM00065">
    <property type="entry name" value="GAF"/>
    <property type="match status" value="1"/>
</dbReference>
<sequence>MDSTAPTGTQRESHLLQAFVQMADTLVDDYDVADVLHQLVGHCVRLLDAAAAGLMLSDQRGNLQVLASSSERTRLLELFQIQNNEGPCLDCVRSGESVVVADLTAATRRWPMFAPLAVGDGFVSVSAVPLRLRRETIGALNLFGREPRPLNDQDARVARALADTATIGILQERAIRRGEVLTEQLQTALNSRIIIEQAKGVLAYAGNLEMDQAFETLRRYARRHGIRLSDIARQLVTGGLLPQEVLPSSDNSVDS</sequence>
<dbReference type="AlphaFoldDB" id="A0A7W9KDR1"/>
<dbReference type="Pfam" id="PF13185">
    <property type="entry name" value="GAF_2"/>
    <property type="match status" value="1"/>
</dbReference>
<keyword evidence="4" id="KW-0804">Transcription</keyword>
<keyword evidence="3" id="KW-0805">Transcription regulation</keyword>
<dbReference type="Pfam" id="PF03861">
    <property type="entry name" value="ANTAR"/>
    <property type="match status" value="1"/>
</dbReference>
<keyword evidence="1" id="KW-0808">Transferase</keyword>
<dbReference type="PIRSF" id="PIRSF036625">
    <property type="entry name" value="GAF_ANTAR"/>
    <property type="match status" value="1"/>
</dbReference>
<evidence type="ECO:0000259" key="5">
    <source>
        <dbReference type="PROSITE" id="PS50921"/>
    </source>
</evidence>
<dbReference type="InterPro" id="IPR012074">
    <property type="entry name" value="GAF_ANTAR"/>
</dbReference>
<dbReference type="SUPFAM" id="SSF55781">
    <property type="entry name" value="GAF domain-like"/>
    <property type="match status" value="1"/>
</dbReference>
<evidence type="ECO:0000313" key="7">
    <source>
        <dbReference type="Proteomes" id="UP000585638"/>
    </source>
</evidence>
<dbReference type="Gene3D" id="1.10.10.10">
    <property type="entry name" value="Winged helix-like DNA-binding domain superfamily/Winged helix DNA-binding domain"/>
    <property type="match status" value="1"/>
</dbReference>
<organism evidence="6 7">
    <name type="scientific">Kutzneria kofuensis</name>
    <dbReference type="NCBI Taxonomy" id="103725"/>
    <lineage>
        <taxon>Bacteria</taxon>
        <taxon>Bacillati</taxon>
        <taxon>Actinomycetota</taxon>
        <taxon>Actinomycetes</taxon>
        <taxon>Pseudonocardiales</taxon>
        <taxon>Pseudonocardiaceae</taxon>
        <taxon>Kutzneria</taxon>
    </lineage>
</organism>
<keyword evidence="7" id="KW-1185">Reference proteome</keyword>
<protein>
    <submittedName>
        <fullName evidence="6">Transcriptional regulator with GAF, ATPase, and Fis domain</fullName>
    </submittedName>
</protein>
<dbReference type="InterPro" id="IPR005561">
    <property type="entry name" value="ANTAR"/>
</dbReference>
<evidence type="ECO:0000256" key="1">
    <source>
        <dbReference type="ARBA" id="ARBA00022679"/>
    </source>
</evidence>
<dbReference type="InterPro" id="IPR003018">
    <property type="entry name" value="GAF"/>
</dbReference>
<dbReference type="Gene3D" id="3.30.450.40">
    <property type="match status" value="1"/>
</dbReference>
<dbReference type="InterPro" id="IPR011006">
    <property type="entry name" value="CheY-like_superfamily"/>
</dbReference>
<evidence type="ECO:0000313" key="6">
    <source>
        <dbReference type="EMBL" id="MBB5889939.1"/>
    </source>
</evidence>